<dbReference type="Proteomes" id="UP000499080">
    <property type="component" value="Unassembled WGS sequence"/>
</dbReference>
<name>A0A4Y2C690_ARAVE</name>
<dbReference type="GO" id="GO:0008270">
    <property type="term" value="F:zinc ion binding"/>
    <property type="evidence" value="ECO:0007669"/>
    <property type="project" value="UniProtKB-KW"/>
</dbReference>
<dbReference type="InterPro" id="IPR036236">
    <property type="entry name" value="Znf_C2H2_sf"/>
</dbReference>
<dbReference type="PANTHER" id="PTHR24379:SF121">
    <property type="entry name" value="C2H2-TYPE DOMAIN-CONTAINING PROTEIN"/>
    <property type="match status" value="1"/>
</dbReference>
<keyword evidence="3 5" id="KW-0863">Zinc-finger</keyword>
<dbReference type="Gene3D" id="3.30.160.60">
    <property type="entry name" value="Classic Zinc Finger"/>
    <property type="match status" value="2"/>
</dbReference>
<evidence type="ECO:0000256" key="5">
    <source>
        <dbReference type="PROSITE-ProRule" id="PRU00042"/>
    </source>
</evidence>
<dbReference type="OrthoDB" id="6077919at2759"/>
<comment type="caution">
    <text evidence="7">The sequence shown here is derived from an EMBL/GenBank/DDBJ whole genome shotgun (WGS) entry which is preliminary data.</text>
</comment>
<dbReference type="PROSITE" id="PS00028">
    <property type="entry name" value="ZINC_FINGER_C2H2_1"/>
    <property type="match status" value="3"/>
</dbReference>
<evidence type="ECO:0000256" key="3">
    <source>
        <dbReference type="ARBA" id="ARBA00022771"/>
    </source>
</evidence>
<proteinExistence type="predicted"/>
<protein>
    <recommendedName>
        <fullName evidence="6">C2H2-type domain-containing protein</fullName>
    </recommendedName>
</protein>
<dbReference type="EMBL" id="BGPR01000151">
    <property type="protein sequence ID" value="GBL99858.1"/>
    <property type="molecule type" value="Genomic_DNA"/>
</dbReference>
<dbReference type="InterPro" id="IPR013087">
    <property type="entry name" value="Znf_C2H2_type"/>
</dbReference>
<evidence type="ECO:0000256" key="1">
    <source>
        <dbReference type="ARBA" id="ARBA00022723"/>
    </source>
</evidence>
<dbReference type="Pfam" id="PF00096">
    <property type="entry name" value="zf-C2H2"/>
    <property type="match status" value="2"/>
</dbReference>
<evidence type="ECO:0000313" key="8">
    <source>
        <dbReference type="Proteomes" id="UP000499080"/>
    </source>
</evidence>
<accession>A0A4Y2C690</accession>
<dbReference type="PROSITE" id="PS50157">
    <property type="entry name" value="ZINC_FINGER_C2H2_2"/>
    <property type="match status" value="3"/>
</dbReference>
<feature type="domain" description="C2H2-type" evidence="6">
    <location>
        <begin position="229"/>
        <end position="256"/>
    </location>
</feature>
<evidence type="ECO:0000256" key="4">
    <source>
        <dbReference type="ARBA" id="ARBA00022833"/>
    </source>
</evidence>
<gene>
    <name evidence="7" type="ORF">AVEN_162853_1</name>
</gene>
<dbReference type="SUPFAM" id="SSF57667">
    <property type="entry name" value="beta-beta-alpha zinc fingers"/>
    <property type="match status" value="2"/>
</dbReference>
<evidence type="ECO:0000313" key="7">
    <source>
        <dbReference type="EMBL" id="GBL99858.1"/>
    </source>
</evidence>
<sequence length="288" mass="32658">MADREQPTSRAVLVILVPSLRAITICLISNSLRSAAFPITRKSKCKNDYLPSPAAVKYHSHLTTCPPRHPDEFIEKCGDGHNILAQIEAELESAMAWNGNRYSCTRCEFSTNTTSSIRMHNQKRHSVVFSKKSPKVISRPKLPGRVNASLRLSVSSKVLVRPKASTTAKKRLNCSECSFKSDDKKLLSQHSLIHIKEQNSCSQCNARFYSKTELTAHMNSAHSKDDGPVRCDICSQEFTRVNSMTYHRRTHMQSQSFKCRFCQKIFCDVIAFRNHEGLHTENNSKKKQ</sequence>
<dbReference type="PANTHER" id="PTHR24379">
    <property type="entry name" value="KRAB AND ZINC FINGER DOMAIN-CONTAINING"/>
    <property type="match status" value="1"/>
</dbReference>
<keyword evidence="2" id="KW-0677">Repeat</keyword>
<dbReference type="SMART" id="SM00355">
    <property type="entry name" value="ZnF_C2H2"/>
    <property type="match status" value="5"/>
</dbReference>
<keyword evidence="8" id="KW-1185">Reference proteome</keyword>
<evidence type="ECO:0000259" key="6">
    <source>
        <dbReference type="PROSITE" id="PS50157"/>
    </source>
</evidence>
<reference evidence="7 8" key="1">
    <citation type="journal article" date="2019" name="Sci. Rep.">
        <title>Orb-weaving spider Araneus ventricosus genome elucidates the spidroin gene catalogue.</title>
        <authorList>
            <person name="Kono N."/>
            <person name="Nakamura H."/>
            <person name="Ohtoshi R."/>
            <person name="Moran D.A.P."/>
            <person name="Shinohara A."/>
            <person name="Yoshida Y."/>
            <person name="Fujiwara M."/>
            <person name="Mori M."/>
            <person name="Tomita M."/>
            <person name="Arakawa K."/>
        </authorList>
    </citation>
    <scope>NUCLEOTIDE SEQUENCE [LARGE SCALE GENOMIC DNA]</scope>
</reference>
<keyword evidence="4" id="KW-0862">Zinc</keyword>
<organism evidence="7 8">
    <name type="scientific">Araneus ventricosus</name>
    <name type="common">Orbweaver spider</name>
    <name type="synonym">Epeira ventricosa</name>
    <dbReference type="NCBI Taxonomy" id="182803"/>
    <lineage>
        <taxon>Eukaryota</taxon>
        <taxon>Metazoa</taxon>
        <taxon>Ecdysozoa</taxon>
        <taxon>Arthropoda</taxon>
        <taxon>Chelicerata</taxon>
        <taxon>Arachnida</taxon>
        <taxon>Araneae</taxon>
        <taxon>Araneomorphae</taxon>
        <taxon>Entelegynae</taxon>
        <taxon>Araneoidea</taxon>
        <taxon>Araneidae</taxon>
        <taxon>Araneus</taxon>
    </lineage>
</organism>
<keyword evidence="1" id="KW-0479">Metal-binding</keyword>
<dbReference type="AlphaFoldDB" id="A0A4Y2C690"/>
<feature type="domain" description="C2H2-type" evidence="6">
    <location>
        <begin position="257"/>
        <end position="284"/>
    </location>
</feature>
<evidence type="ECO:0000256" key="2">
    <source>
        <dbReference type="ARBA" id="ARBA00022737"/>
    </source>
</evidence>
<feature type="domain" description="C2H2-type" evidence="6">
    <location>
        <begin position="199"/>
        <end position="227"/>
    </location>
</feature>